<sequence>MNSLIEQANDALQTLASQINPRFYPHFHLAPPAGWMNDPNGLIFYHGLYHAFYQHHPYDENWGPMHWGHATSQDMLSWQHQPIALAPGDSWDKDGCFSGCAVDDNGVLSLIYTGHVWLKGEGDDSAIREVQCLATSQDGIHFTKQGVVLTPPEGIMHFRDPKVWFEDGYWWMVVGARDAQDHGQVLLYRASSLRQWQFIQVLARADDGMGYMWECPDFFPMGNERMLMFSPQGLTAKGYRNRNLFQSGVLRGKWQPGADFTPSQPFTELDHGHDFYAPQSLLTPDGRRVIIGWMDMWQSPMPTKADNWCGCLSLPRELSLDPQGLLLMQPVREVETLRQTAQPIAPMTKGQPRQFLAENCRSMELQLKWDCATSDAERYGFQLGDGQGNGGRVSVYVDNQANRLILERHYPQHDLTGYRSVSLPESGLLSLRVFIDSSSLEVFINDGQACMSSRIYPAEHERCLSLFAENGQAQLLESKFWRLGTHLHHEIAF</sequence>
<evidence type="ECO:0000256" key="4">
    <source>
        <dbReference type="RuleBase" id="RU362110"/>
    </source>
</evidence>
<dbReference type="InterPro" id="IPR001362">
    <property type="entry name" value="Glyco_hydro_32"/>
</dbReference>
<dbReference type="InterPro" id="IPR023296">
    <property type="entry name" value="Glyco_hydro_beta-prop_sf"/>
</dbReference>
<dbReference type="InterPro" id="IPR013320">
    <property type="entry name" value="ConA-like_dom_sf"/>
</dbReference>
<dbReference type="InterPro" id="IPR051214">
    <property type="entry name" value="GH32_Enzymes"/>
</dbReference>
<evidence type="ECO:0000256" key="5">
    <source>
        <dbReference type="RuleBase" id="RU365015"/>
    </source>
</evidence>
<dbReference type="RefSeq" id="WP_004709559.1">
    <property type="nucleotide sequence ID" value="NZ_CP023964.1"/>
</dbReference>
<dbReference type="Gene3D" id="2.60.120.560">
    <property type="entry name" value="Exo-inulinase, domain 1"/>
    <property type="match status" value="1"/>
</dbReference>
<dbReference type="InterPro" id="IPR006232">
    <property type="entry name" value="Suc6P_hydrolase"/>
</dbReference>
<comment type="subcellular location">
    <subcellularLocation>
        <location evidence="5">Cytoplasm</location>
    </subcellularLocation>
</comment>
<comment type="catalytic activity">
    <reaction evidence="4">
        <text>Hydrolysis of terminal non-reducing beta-D-fructofuranoside residues in beta-D-fructofuranosides.</text>
        <dbReference type="EC" id="3.2.1.26"/>
    </reaction>
</comment>
<dbReference type="OrthoDB" id="9801455at2"/>
<organism evidence="8 9">
    <name type="scientific">Yersinia frederiksenii</name>
    <dbReference type="NCBI Taxonomy" id="29484"/>
    <lineage>
        <taxon>Bacteria</taxon>
        <taxon>Pseudomonadati</taxon>
        <taxon>Pseudomonadota</taxon>
        <taxon>Gammaproteobacteria</taxon>
        <taxon>Enterobacterales</taxon>
        <taxon>Yersiniaceae</taxon>
        <taxon>Yersinia</taxon>
    </lineage>
</organism>
<reference evidence="8 9" key="1">
    <citation type="submission" date="2018-06" db="EMBL/GenBank/DDBJ databases">
        <authorList>
            <consortium name="Pathogen Informatics"/>
            <person name="Doyle S."/>
        </authorList>
    </citation>
    <scope>NUCLEOTIDE SEQUENCE [LARGE SCALE GENOMIC DNA]</scope>
    <source>
        <strain evidence="8 9">NCTC11470</strain>
    </source>
</reference>
<dbReference type="Pfam" id="PF08244">
    <property type="entry name" value="Glyco_hydro_32C"/>
    <property type="match status" value="1"/>
</dbReference>
<comment type="similarity">
    <text evidence="1 4">Belongs to the glycosyl hydrolase 32 family.</text>
</comment>
<dbReference type="EMBL" id="UHJA01000001">
    <property type="protein sequence ID" value="SUP76008.1"/>
    <property type="molecule type" value="Genomic_DNA"/>
</dbReference>
<dbReference type="InterPro" id="IPR013148">
    <property type="entry name" value="Glyco_hydro_32_N"/>
</dbReference>
<evidence type="ECO:0000259" key="7">
    <source>
        <dbReference type="Pfam" id="PF08244"/>
    </source>
</evidence>
<dbReference type="GO" id="GO:0004564">
    <property type="term" value="F:beta-fructofuranosidase activity"/>
    <property type="evidence" value="ECO:0007669"/>
    <property type="project" value="UniProtKB-EC"/>
</dbReference>
<protein>
    <recommendedName>
        <fullName evidence="4">Sucrose-6-phosphate hydrolase</fullName>
        <ecNumber evidence="4">3.2.1.26</ecNumber>
    </recommendedName>
    <alternativeName>
        <fullName evidence="5">Invertase</fullName>
    </alternativeName>
</protein>
<dbReference type="SMART" id="SM00640">
    <property type="entry name" value="Glyco_32"/>
    <property type="match status" value="1"/>
</dbReference>
<keyword evidence="5" id="KW-0119">Carbohydrate metabolism</keyword>
<proteinExistence type="inferred from homology"/>
<name>A0A380PR20_YERFR</name>
<dbReference type="UniPathway" id="UPA00238"/>
<dbReference type="PANTHER" id="PTHR43101:SF1">
    <property type="entry name" value="BETA-FRUCTOSIDASE"/>
    <property type="match status" value="1"/>
</dbReference>
<keyword evidence="5" id="KW-0963">Cytoplasm</keyword>
<accession>A0A380PR20</accession>
<dbReference type="InterPro" id="IPR018053">
    <property type="entry name" value="Glyco_hydro_32_AS"/>
</dbReference>
<dbReference type="Gene3D" id="2.115.10.20">
    <property type="entry name" value="Glycosyl hydrolase domain, family 43"/>
    <property type="match status" value="1"/>
</dbReference>
<dbReference type="NCBIfam" id="TIGR01322">
    <property type="entry name" value="scrB_fam"/>
    <property type="match status" value="1"/>
</dbReference>
<dbReference type="SUPFAM" id="SSF49899">
    <property type="entry name" value="Concanavalin A-like lectins/glucanases"/>
    <property type="match status" value="1"/>
</dbReference>
<dbReference type="Pfam" id="PF00251">
    <property type="entry name" value="Glyco_hydro_32N"/>
    <property type="match status" value="1"/>
</dbReference>
<evidence type="ECO:0000313" key="8">
    <source>
        <dbReference type="EMBL" id="SUP76008.1"/>
    </source>
</evidence>
<dbReference type="Proteomes" id="UP000254835">
    <property type="component" value="Unassembled WGS sequence"/>
</dbReference>
<evidence type="ECO:0000256" key="2">
    <source>
        <dbReference type="ARBA" id="ARBA00022801"/>
    </source>
</evidence>
<dbReference type="CDD" id="cd08996">
    <property type="entry name" value="GH32_FFase"/>
    <property type="match status" value="1"/>
</dbReference>
<dbReference type="PANTHER" id="PTHR43101">
    <property type="entry name" value="BETA-FRUCTOSIDASE"/>
    <property type="match status" value="1"/>
</dbReference>
<dbReference type="SUPFAM" id="SSF75005">
    <property type="entry name" value="Arabinanase/levansucrase/invertase"/>
    <property type="match status" value="1"/>
</dbReference>
<dbReference type="GO" id="GO:0005737">
    <property type="term" value="C:cytoplasm"/>
    <property type="evidence" value="ECO:0007669"/>
    <property type="project" value="UniProtKB-SubCell"/>
</dbReference>
<feature type="domain" description="Glycosyl hydrolase family 32 C-terminal" evidence="7">
    <location>
        <begin position="333"/>
        <end position="481"/>
    </location>
</feature>
<evidence type="ECO:0000259" key="6">
    <source>
        <dbReference type="Pfam" id="PF00251"/>
    </source>
</evidence>
<dbReference type="PROSITE" id="PS00609">
    <property type="entry name" value="GLYCOSYL_HYDROL_F32"/>
    <property type="match status" value="1"/>
</dbReference>
<feature type="domain" description="Glycosyl hydrolase family 32 N-terminal" evidence="6">
    <location>
        <begin position="28"/>
        <end position="330"/>
    </location>
</feature>
<dbReference type="InterPro" id="IPR013189">
    <property type="entry name" value="Glyco_hydro_32_C"/>
</dbReference>
<comment type="function">
    <text evidence="5">Enables the bacterium to metabolize sucrose as a sole carbon source.</text>
</comment>
<evidence type="ECO:0000313" key="9">
    <source>
        <dbReference type="Proteomes" id="UP000254835"/>
    </source>
</evidence>
<keyword evidence="2 4" id="KW-0378">Hydrolase</keyword>
<evidence type="ECO:0000256" key="3">
    <source>
        <dbReference type="ARBA" id="ARBA00023295"/>
    </source>
</evidence>
<dbReference type="AlphaFoldDB" id="A0A380PR20"/>
<evidence type="ECO:0000256" key="1">
    <source>
        <dbReference type="ARBA" id="ARBA00009902"/>
    </source>
</evidence>
<gene>
    <name evidence="8" type="primary">sacA</name>
    <name evidence="8" type="ORF">NCTC11470_01031</name>
</gene>
<dbReference type="GeneID" id="57906278"/>
<dbReference type="GO" id="GO:0005985">
    <property type="term" value="P:sucrose metabolic process"/>
    <property type="evidence" value="ECO:0007669"/>
    <property type="project" value="UniProtKB-UniPathway"/>
</dbReference>
<dbReference type="EC" id="3.2.1.26" evidence="4"/>
<comment type="pathway">
    <text evidence="5">Glycan biosynthesis; sucrose metabolism.</text>
</comment>
<keyword evidence="3 4" id="KW-0326">Glycosidase</keyword>